<accession>N0BB18</accession>
<dbReference type="KEGG" id="hdt:HYPDE_38813"/>
<keyword evidence="3" id="KW-1185">Reference proteome</keyword>
<dbReference type="EMBL" id="CP005587">
    <property type="protein sequence ID" value="AGK59432.1"/>
    <property type="molecule type" value="Genomic_DNA"/>
</dbReference>
<proteinExistence type="predicted"/>
<evidence type="ECO:0000256" key="1">
    <source>
        <dbReference type="SAM" id="MobiDB-lite"/>
    </source>
</evidence>
<feature type="region of interest" description="Disordered" evidence="1">
    <location>
        <begin position="48"/>
        <end position="71"/>
    </location>
</feature>
<dbReference type="Proteomes" id="UP000005952">
    <property type="component" value="Chromosome"/>
</dbReference>
<organism evidence="2 3">
    <name type="scientific">Hyphomicrobium denitrificans 1NES1</name>
    <dbReference type="NCBI Taxonomy" id="670307"/>
    <lineage>
        <taxon>Bacteria</taxon>
        <taxon>Pseudomonadati</taxon>
        <taxon>Pseudomonadota</taxon>
        <taxon>Alphaproteobacteria</taxon>
        <taxon>Hyphomicrobiales</taxon>
        <taxon>Hyphomicrobiaceae</taxon>
        <taxon>Hyphomicrobium</taxon>
    </lineage>
</organism>
<protein>
    <submittedName>
        <fullName evidence="2">Uncharacterized protein</fullName>
    </submittedName>
</protein>
<dbReference type="AlphaFoldDB" id="N0BB18"/>
<dbReference type="HOGENOM" id="CLU_2734585_0_0_5"/>
<reference evidence="2 3" key="1">
    <citation type="journal article" date="2013" name="Genome Announc.">
        <title>Genome sequences for three denitrifying bacterial strains isolated from a uranium- and nitrate-contaminated subsurface environment.</title>
        <authorList>
            <person name="Venkatramanan R."/>
            <person name="Prakash O."/>
            <person name="Woyke T."/>
            <person name="Chain P."/>
            <person name="Goodwin L.A."/>
            <person name="Watson D."/>
            <person name="Brooks S."/>
            <person name="Kostka J.E."/>
            <person name="Green S.J."/>
        </authorList>
    </citation>
    <scope>NUCLEOTIDE SEQUENCE [LARGE SCALE GENOMIC DNA]</scope>
    <source>
        <strain evidence="2 3">1NES1</strain>
    </source>
</reference>
<gene>
    <name evidence="2" type="ORF">HYPDE_38813</name>
</gene>
<evidence type="ECO:0000313" key="3">
    <source>
        <dbReference type="Proteomes" id="UP000005952"/>
    </source>
</evidence>
<sequence length="71" mass="7700">MKTRNNPCRKDADDIGANVMPSEIQRAPRNEDKTLAVHNLAINVPPGDRATLFPAQGHAMGPPGKMLPRSI</sequence>
<feature type="region of interest" description="Disordered" evidence="1">
    <location>
        <begin position="1"/>
        <end position="21"/>
    </location>
</feature>
<name>N0BB18_9HYPH</name>
<evidence type="ECO:0000313" key="2">
    <source>
        <dbReference type="EMBL" id="AGK59432.1"/>
    </source>
</evidence>